<dbReference type="Gene3D" id="3.20.20.80">
    <property type="entry name" value="Glycosidases"/>
    <property type="match status" value="1"/>
</dbReference>
<dbReference type="Pfam" id="PF11790">
    <property type="entry name" value="Glyco_hydro_cc"/>
    <property type="match status" value="1"/>
</dbReference>
<dbReference type="GO" id="GO:0009277">
    <property type="term" value="C:fungal-type cell wall"/>
    <property type="evidence" value="ECO:0007669"/>
    <property type="project" value="TreeGrafter"/>
</dbReference>
<comment type="caution">
    <text evidence="2">The sequence shown here is derived from an EMBL/GenBank/DDBJ whole genome shotgun (WGS) entry which is preliminary data.</text>
</comment>
<dbReference type="Proteomes" id="UP000490939">
    <property type="component" value="Unassembled WGS sequence"/>
</dbReference>
<keyword evidence="3" id="KW-1185">Reference proteome</keyword>
<evidence type="ECO:0000313" key="2">
    <source>
        <dbReference type="EMBL" id="KAE9975230.1"/>
    </source>
</evidence>
<sequence length="272" mass="30322">MSPPHATTVHFDDPSPSSADIKRGISVPRNFNPKHFAIYKGAIQSGKIGWLFNWEMWKPKGLPSSIMFVPQCRTAKEVDQIIPRIARSMYDDQTEHFLGFNEPCINTQANISVSEAVLLWKEHVLPLHSLFPSVRIGSPSIANGPDGLPWLISFISDLGGIQASGIDHISIHVYHSSFQAFKAYIEEIYDAFGLPIWVTEFACTNWDAECPVGESEVLAFMRECVGFLEEAEFVERYAWFGAREDVGDGVGWANALQKGGELTEAGRLYLSL</sequence>
<dbReference type="GO" id="GO:0071966">
    <property type="term" value="P:fungal-type cell wall polysaccharide metabolic process"/>
    <property type="evidence" value="ECO:0007669"/>
    <property type="project" value="TreeGrafter"/>
</dbReference>
<protein>
    <recommendedName>
        <fullName evidence="1">Asl1-like glycosyl hydrolase catalytic domain-containing protein</fullName>
    </recommendedName>
</protein>
<dbReference type="InterPro" id="IPR017853">
    <property type="entry name" value="GH"/>
</dbReference>
<name>A0A8H3US16_VENIN</name>
<evidence type="ECO:0000259" key="1">
    <source>
        <dbReference type="Pfam" id="PF11790"/>
    </source>
</evidence>
<dbReference type="AlphaFoldDB" id="A0A8H3US16"/>
<dbReference type="PANTHER" id="PTHR34154:SF3">
    <property type="entry name" value="ALKALI-SENSITIVE LINKAGE PROTEIN 1"/>
    <property type="match status" value="1"/>
</dbReference>
<feature type="domain" description="Asl1-like glycosyl hydrolase catalytic" evidence="1">
    <location>
        <begin position="43"/>
        <end position="269"/>
    </location>
</feature>
<dbReference type="InterPro" id="IPR024655">
    <property type="entry name" value="Asl1_glyco_hydro_catalytic"/>
</dbReference>
<evidence type="ECO:0000313" key="3">
    <source>
        <dbReference type="Proteomes" id="UP000490939"/>
    </source>
</evidence>
<gene>
    <name evidence="2" type="ORF">EG327_008514</name>
</gene>
<accession>A0A8H3US16</accession>
<reference evidence="2 3" key="1">
    <citation type="submission" date="2019-07" db="EMBL/GenBank/DDBJ databases">
        <title>Venturia inaequalis Genome Resource.</title>
        <authorList>
            <person name="Lichtner F.J."/>
        </authorList>
    </citation>
    <scope>NUCLEOTIDE SEQUENCE [LARGE SCALE GENOMIC DNA]</scope>
    <source>
        <strain evidence="2 3">DMI_063113</strain>
    </source>
</reference>
<dbReference type="PANTHER" id="PTHR34154">
    <property type="entry name" value="ALKALI-SENSITIVE LINKAGE PROTEIN 1"/>
    <property type="match status" value="1"/>
</dbReference>
<proteinExistence type="predicted"/>
<organism evidence="2 3">
    <name type="scientific">Venturia inaequalis</name>
    <name type="common">Apple scab fungus</name>
    <dbReference type="NCBI Taxonomy" id="5025"/>
    <lineage>
        <taxon>Eukaryota</taxon>
        <taxon>Fungi</taxon>
        <taxon>Dikarya</taxon>
        <taxon>Ascomycota</taxon>
        <taxon>Pezizomycotina</taxon>
        <taxon>Dothideomycetes</taxon>
        <taxon>Pleosporomycetidae</taxon>
        <taxon>Venturiales</taxon>
        <taxon>Venturiaceae</taxon>
        <taxon>Venturia</taxon>
    </lineage>
</organism>
<dbReference type="EMBL" id="WNWR01000533">
    <property type="protein sequence ID" value="KAE9975230.1"/>
    <property type="molecule type" value="Genomic_DNA"/>
</dbReference>
<dbReference type="SUPFAM" id="SSF51445">
    <property type="entry name" value="(Trans)glycosidases"/>
    <property type="match status" value="1"/>
</dbReference>
<dbReference type="InterPro" id="IPR053183">
    <property type="entry name" value="ASL1"/>
</dbReference>